<gene>
    <name evidence="8" type="ORF">BB934_00680</name>
</gene>
<dbReference type="SUPFAM" id="SSF51126">
    <property type="entry name" value="Pectin lyase-like"/>
    <property type="match status" value="1"/>
</dbReference>
<evidence type="ECO:0008006" key="9">
    <source>
        <dbReference type="Google" id="ProtNLM"/>
    </source>
</evidence>
<dbReference type="PANTHER" id="PTHR40088:SF2">
    <property type="entry name" value="SECRETED SUGAR HYDROLASE"/>
    <property type="match status" value="1"/>
</dbReference>
<dbReference type="InterPro" id="IPR006626">
    <property type="entry name" value="PbH1"/>
</dbReference>
<evidence type="ECO:0000256" key="3">
    <source>
        <dbReference type="ARBA" id="ARBA00022729"/>
    </source>
</evidence>
<feature type="chain" id="PRO_5008535888" description="Right handed beta helix domain-containing protein" evidence="5">
    <location>
        <begin position="27"/>
        <end position="338"/>
    </location>
</feature>
<feature type="signal peptide" evidence="5">
    <location>
        <begin position="1"/>
        <end position="26"/>
    </location>
</feature>
<dbReference type="Gene3D" id="2.160.20.10">
    <property type="entry name" value="Single-stranded right-handed beta-helix, Pectin lyase-like"/>
    <property type="match status" value="1"/>
</dbReference>
<keyword evidence="3 5" id="KW-0732">Signal</keyword>
<proteinExistence type="predicted"/>
<dbReference type="KEGG" id="moc:BB934_00680"/>
<dbReference type="InterPro" id="IPR039448">
    <property type="entry name" value="Beta_helix"/>
</dbReference>
<dbReference type="InterPro" id="IPR052052">
    <property type="entry name" value="Polysaccharide_Lyase_9"/>
</dbReference>
<feature type="domain" description="Right handed beta helix" evidence="7">
    <location>
        <begin position="193"/>
        <end position="328"/>
    </location>
</feature>
<dbReference type="SMART" id="SM00710">
    <property type="entry name" value="PbH1"/>
    <property type="match status" value="6"/>
</dbReference>
<dbReference type="GO" id="GO:0005576">
    <property type="term" value="C:extracellular region"/>
    <property type="evidence" value="ECO:0007669"/>
    <property type="project" value="UniProtKB-SubCell"/>
</dbReference>
<dbReference type="GO" id="GO:0016837">
    <property type="term" value="F:carbon-oxygen lyase activity, acting on polysaccharides"/>
    <property type="evidence" value="ECO:0007669"/>
    <property type="project" value="TreeGrafter"/>
</dbReference>
<evidence type="ECO:0000256" key="1">
    <source>
        <dbReference type="ARBA" id="ARBA00004613"/>
    </source>
</evidence>
<feature type="region of interest" description="Disordered" evidence="4">
    <location>
        <begin position="319"/>
        <end position="338"/>
    </location>
</feature>
<sequence length="338" mass="36515">MAMTFGKTRIAFALAAIIFQAVPSVAATLYVSRTGEDSNPGTISLPFRSISKAAQEAKPGSKIMVAGGLYNEVVVIPVGGTAELPVTFEPAPGEQVIIDGSSSPPDTNLVQINASYVSFRGFTIRNSTRGGIAAWGVHHVGIANNKIHGSQKAGIWVGHTETGQSYANVIERNEVWNNCLENSSRAAESGWPQGISLRASDRSTVVGNRVYRNYGEGIGTLSTESVSILGNDVFDNFSVNIYLDNAPSTVVQENKVYHTYAKDFYRYGKPALGIMIANEYTELELPSRDINVTRNTLAGVGRVTYGDYQRASGLINSEINPNTVTDNPEPLWQPNKQH</sequence>
<organism evidence="8">
    <name type="scientific">Microvirga ossetica</name>
    <dbReference type="NCBI Taxonomy" id="1882682"/>
    <lineage>
        <taxon>Bacteria</taxon>
        <taxon>Pseudomonadati</taxon>
        <taxon>Pseudomonadota</taxon>
        <taxon>Alphaproteobacteria</taxon>
        <taxon>Hyphomicrobiales</taxon>
        <taxon>Methylobacteriaceae</taxon>
        <taxon>Microvirga</taxon>
    </lineage>
</organism>
<name>A0A1B2EAJ7_9HYPH</name>
<dbReference type="EMBL" id="CP016616">
    <property type="protein sequence ID" value="ANY76912.1"/>
    <property type="molecule type" value="Genomic_DNA"/>
</dbReference>
<evidence type="ECO:0000256" key="4">
    <source>
        <dbReference type="SAM" id="MobiDB-lite"/>
    </source>
</evidence>
<dbReference type="RefSeq" id="WP_162299131.1">
    <property type="nucleotide sequence ID" value="NZ_CP016616.1"/>
</dbReference>
<dbReference type="AlphaFoldDB" id="A0A1B2EAJ7"/>
<evidence type="ECO:0000313" key="8">
    <source>
        <dbReference type="EMBL" id="ANY76912.1"/>
    </source>
</evidence>
<dbReference type="InterPro" id="IPR012334">
    <property type="entry name" value="Pectin_lyas_fold"/>
</dbReference>
<feature type="domain" description="DUF1565" evidence="6">
    <location>
        <begin position="34"/>
        <end position="72"/>
    </location>
</feature>
<evidence type="ECO:0000259" key="6">
    <source>
        <dbReference type="Pfam" id="PF07602"/>
    </source>
</evidence>
<dbReference type="PANTHER" id="PTHR40088">
    <property type="entry name" value="PECTATE LYASE (EUROFUNG)"/>
    <property type="match status" value="1"/>
</dbReference>
<evidence type="ECO:0000256" key="5">
    <source>
        <dbReference type="SAM" id="SignalP"/>
    </source>
</evidence>
<feature type="domain" description="Right handed beta helix" evidence="7">
    <location>
        <begin position="113"/>
        <end position="178"/>
    </location>
</feature>
<dbReference type="Pfam" id="PF13229">
    <property type="entry name" value="Beta_helix"/>
    <property type="match status" value="2"/>
</dbReference>
<dbReference type="InterPro" id="IPR011050">
    <property type="entry name" value="Pectin_lyase_fold/virulence"/>
</dbReference>
<evidence type="ECO:0000259" key="7">
    <source>
        <dbReference type="Pfam" id="PF13229"/>
    </source>
</evidence>
<accession>A0A1B2EAJ7</accession>
<dbReference type="InterPro" id="IPR011459">
    <property type="entry name" value="DUF1565"/>
</dbReference>
<dbReference type="Pfam" id="PF07602">
    <property type="entry name" value="DUF1565"/>
    <property type="match status" value="1"/>
</dbReference>
<reference evidence="8" key="1">
    <citation type="submission" date="2016-07" db="EMBL/GenBank/DDBJ databases">
        <title>Microvirga ossetica sp. nov. a new species of rhizobia isolated from root nodules of the legume species Vicia alpestris Steven originated from North Ossetia region in the Caucasus.</title>
        <authorList>
            <person name="Safronova V.I."/>
            <person name="Kuznetsova I.G."/>
            <person name="Sazanova A.L."/>
            <person name="Belimov A."/>
            <person name="Andronov E."/>
            <person name="Osledkin Y.S."/>
            <person name="Onishchuk O.P."/>
            <person name="Kurchak O.N."/>
            <person name="Shaposhnikov A.I."/>
            <person name="Willems A."/>
            <person name="Tikhonovich I.A."/>
        </authorList>
    </citation>
    <scope>NUCLEOTIDE SEQUENCE [LARGE SCALE GENOMIC DNA]</scope>
    <source>
        <strain evidence="8">V5/3M</strain>
    </source>
</reference>
<comment type="subcellular location">
    <subcellularLocation>
        <location evidence="1">Secreted</location>
    </subcellularLocation>
</comment>
<keyword evidence="2" id="KW-0964">Secreted</keyword>
<evidence type="ECO:0000256" key="2">
    <source>
        <dbReference type="ARBA" id="ARBA00022525"/>
    </source>
</evidence>
<protein>
    <recommendedName>
        <fullName evidence="9">Right handed beta helix domain-containing protein</fullName>
    </recommendedName>
</protein>